<dbReference type="SUPFAM" id="SSF48295">
    <property type="entry name" value="TrpR-like"/>
    <property type="match status" value="2"/>
</dbReference>
<dbReference type="EMBL" id="JABWMH010000007">
    <property type="protein sequence ID" value="NVD29423.1"/>
    <property type="molecule type" value="Genomic_DNA"/>
</dbReference>
<dbReference type="PANTHER" id="PTHR46889">
    <property type="entry name" value="TRANSPOSASE INSF FOR INSERTION SEQUENCE IS3B-RELATED"/>
    <property type="match status" value="1"/>
</dbReference>
<comment type="caution">
    <text evidence="2">The sequence shown here is derived from an EMBL/GenBank/DDBJ whole genome shotgun (WGS) entry which is preliminary data.</text>
</comment>
<dbReference type="Gene3D" id="3.30.420.10">
    <property type="entry name" value="Ribonuclease H-like superfamily/Ribonuclease H"/>
    <property type="match status" value="1"/>
</dbReference>
<dbReference type="SUPFAM" id="SSF53098">
    <property type="entry name" value="Ribonuclease H-like"/>
    <property type="match status" value="1"/>
</dbReference>
<reference evidence="2 3" key="1">
    <citation type="submission" date="2020-06" db="EMBL/GenBank/DDBJ databases">
        <authorList>
            <person name="Kim S.-J."/>
            <person name="Park S.-J."/>
        </authorList>
    </citation>
    <scope>NUCLEOTIDE SEQUENCE [LARGE SCALE GENOMIC DNA]</scope>
    <source>
        <strain evidence="2 3">SW-151</strain>
    </source>
</reference>
<dbReference type="Pfam" id="PF13565">
    <property type="entry name" value="HTH_32"/>
    <property type="match status" value="1"/>
</dbReference>
<dbReference type="RefSeq" id="WP_176280882.1">
    <property type="nucleotide sequence ID" value="NZ_JABWMH010000007.1"/>
</dbReference>
<dbReference type="Proteomes" id="UP000652427">
    <property type="component" value="Unassembled WGS sequence"/>
</dbReference>
<protein>
    <submittedName>
        <fullName evidence="2">IS3 family transposase</fullName>
    </submittedName>
</protein>
<feature type="domain" description="Integrase catalytic" evidence="1">
    <location>
        <begin position="256"/>
        <end position="423"/>
    </location>
</feature>
<dbReference type="InterPro" id="IPR001584">
    <property type="entry name" value="Integrase_cat-core"/>
</dbReference>
<name>A0ABX2N6U1_9SPHN</name>
<dbReference type="InterPro" id="IPR050900">
    <property type="entry name" value="Transposase_IS3/IS150/IS904"/>
</dbReference>
<dbReference type="InterPro" id="IPR048020">
    <property type="entry name" value="Transpos_IS3"/>
</dbReference>
<proteinExistence type="predicted"/>
<dbReference type="InterPro" id="IPR036397">
    <property type="entry name" value="RNaseH_sf"/>
</dbReference>
<keyword evidence="3" id="KW-1185">Reference proteome</keyword>
<dbReference type="Pfam" id="PF01527">
    <property type="entry name" value="HTH_Tnp_1"/>
    <property type="match status" value="1"/>
</dbReference>
<evidence type="ECO:0000259" key="1">
    <source>
        <dbReference type="PROSITE" id="PS50994"/>
    </source>
</evidence>
<accession>A0ABX2N6U1</accession>
<dbReference type="Pfam" id="PF00665">
    <property type="entry name" value="rve"/>
    <property type="match status" value="1"/>
</dbReference>
<evidence type="ECO:0000313" key="2">
    <source>
        <dbReference type="EMBL" id="NVD29423.1"/>
    </source>
</evidence>
<sequence length="450" mass="52623">MRPKSSKPKASAERVVKDIRRATRRHFSAEDKIRIVLEGLRGDDSIAELCRKEGIAQSLYYVWSKEFMEAGKRRLAGDTARAATSDEVKDLRHQARDLKECVADLTLENRLLKKKHERAWGRRGMRYPASEKLEIIRIVEQSHLPAKQTLDRLGIARRTFYRWYDKHLEGGPEALEDRPSSPSRVWNRIPAHIHDQIIELALEQSELSPRELAVRFTDEKRYFVSEATVYRLLKAHDLITSPAYVVIKAADRFHTQTTRINEMWQTDFTYFKIIGWGWMYLSTVLDDYSRYIIAWKLCSTMRAEDVTDTLDLALAASGCDQARVHHRPRLLSDNGPSYIASELAEYIEAQRMSHVRGAPFHPQTQGKIERWHQTLKNRILLENYFLPGDLETQIEAFVQHYNHQRYHESLKNVTPADAYFGRAEAIIKQRERIKRKTIEHRRLQHRKLAA</sequence>
<gene>
    <name evidence="2" type="ORF">HUO14_16115</name>
</gene>
<dbReference type="InterPro" id="IPR036388">
    <property type="entry name" value="WH-like_DNA-bd_sf"/>
</dbReference>
<evidence type="ECO:0000313" key="3">
    <source>
        <dbReference type="Proteomes" id="UP000652427"/>
    </source>
</evidence>
<dbReference type="Gene3D" id="1.10.10.10">
    <property type="entry name" value="Winged helix-like DNA-binding domain superfamily/Winged helix DNA-binding domain"/>
    <property type="match status" value="1"/>
</dbReference>
<dbReference type="PROSITE" id="PS50994">
    <property type="entry name" value="INTEGRASE"/>
    <property type="match status" value="1"/>
</dbReference>
<dbReference type="InterPro" id="IPR012337">
    <property type="entry name" value="RNaseH-like_sf"/>
</dbReference>
<dbReference type="PANTHER" id="PTHR46889:SF5">
    <property type="entry name" value="INTEGRASE PROTEIN"/>
    <property type="match status" value="1"/>
</dbReference>
<dbReference type="InterPro" id="IPR002514">
    <property type="entry name" value="Transposase_8"/>
</dbReference>
<organism evidence="2 3">
    <name type="scientific">Parasphingorhabdus flavimaris</name>
    <dbReference type="NCBI Taxonomy" id="266812"/>
    <lineage>
        <taxon>Bacteria</taxon>
        <taxon>Pseudomonadati</taxon>
        <taxon>Pseudomonadota</taxon>
        <taxon>Alphaproteobacteria</taxon>
        <taxon>Sphingomonadales</taxon>
        <taxon>Sphingomonadaceae</taxon>
        <taxon>Parasphingorhabdus</taxon>
    </lineage>
</organism>
<dbReference type="NCBIfam" id="NF033516">
    <property type="entry name" value="transpos_IS3"/>
    <property type="match status" value="1"/>
</dbReference>
<dbReference type="InterPro" id="IPR010921">
    <property type="entry name" value="Trp_repressor/repl_initiator"/>
</dbReference>